<name>B0PBF4_9FIRM</name>
<feature type="region of interest" description="Disordered" evidence="1">
    <location>
        <begin position="32"/>
        <end position="60"/>
    </location>
</feature>
<reference evidence="2" key="1">
    <citation type="submission" date="2007-11" db="EMBL/GenBank/DDBJ databases">
        <authorList>
            <person name="Fulton L."/>
            <person name="Clifton S."/>
            <person name="Fulton B."/>
            <person name="Xu J."/>
            <person name="Minx P."/>
            <person name="Pepin K.H."/>
            <person name="Johnson M."/>
            <person name="Thiruvilangam P."/>
            <person name="Bhonagiri V."/>
            <person name="Nash W.E."/>
            <person name="Mardis E.R."/>
            <person name="Wilson R.K."/>
        </authorList>
    </citation>
    <scope>NUCLEOTIDE SEQUENCE [LARGE SCALE GENOMIC DNA]</scope>
    <source>
        <strain evidence="2">DSM 17241</strain>
    </source>
</reference>
<reference evidence="2" key="2">
    <citation type="submission" date="2013-09" db="EMBL/GenBank/DDBJ databases">
        <title>Draft genome sequence of Anaerotruncus colihominis(DSM 17241).</title>
        <authorList>
            <person name="Sudarsanam P."/>
            <person name="Ley R."/>
            <person name="Guruge J."/>
            <person name="Turnbaugh P.J."/>
            <person name="Mahowald M."/>
            <person name="Liep D."/>
            <person name="Gordon J."/>
        </authorList>
    </citation>
    <scope>NUCLEOTIDE SEQUENCE</scope>
    <source>
        <strain evidence="2">DSM 17241</strain>
    </source>
</reference>
<comment type="caution">
    <text evidence="2">The sequence shown here is derived from an EMBL/GenBank/DDBJ whole genome shotgun (WGS) entry which is preliminary data.</text>
</comment>
<evidence type="ECO:0000313" key="2">
    <source>
        <dbReference type="EMBL" id="EDS11484.1"/>
    </source>
</evidence>
<keyword evidence="3" id="KW-1185">Reference proteome</keyword>
<organism evidence="2 3">
    <name type="scientific">Anaerotruncus colihominis DSM 17241</name>
    <dbReference type="NCBI Taxonomy" id="445972"/>
    <lineage>
        <taxon>Bacteria</taxon>
        <taxon>Bacillati</taxon>
        <taxon>Bacillota</taxon>
        <taxon>Clostridia</taxon>
        <taxon>Eubacteriales</taxon>
        <taxon>Oscillospiraceae</taxon>
        <taxon>Anaerotruncus</taxon>
    </lineage>
</organism>
<dbReference type="Proteomes" id="UP000003803">
    <property type="component" value="Unassembled WGS sequence"/>
</dbReference>
<gene>
    <name evidence="2" type="ORF">ANACOL_02105</name>
</gene>
<proteinExistence type="predicted"/>
<feature type="compositionally biased region" description="Pro residues" evidence="1">
    <location>
        <begin position="48"/>
        <end position="59"/>
    </location>
</feature>
<accession>B0PBF4</accession>
<dbReference type="AlphaFoldDB" id="B0PBF4"/>
<feature type="compositionally biased region" description="Low complexity" evidence="1">
    <location>
        <begin position="32"/>
        <end position="47"/>
    </location>
</feature>
<protein>
    <submittedName>
        <fullName evidence="2">Uncharacterized protein</fullName>
    </submittedName>
</protein>
<sequence length="71" mass="8377">MIKWRGCDCIPAIFLAFSWIYQQQQLLLQPQPQSLPQPQSFPQQLLLPPQPKPLPPQPHPKMMMIRMMIQK</sequence>
<dbReference type="HOGENOM" id="CLU_2731120_0_0_9"/>
<evidence type="ECO:0000256" key="1">
    <source>
        <dbReference type="SAM" id="MobiDB-lite"/>
    </source>
</evidence>
<dbReference type="EMBL" id="ABGD02000014">
    <property type="protein sequence ID" value="EDS11484.1"/>
    <property type="molecule type" value="Genomic_DNA"/>
</dbReference>
<evidence type="ECO:0000313" key="3">
    <source>
        <dbReference type="Proteomes" id="UP000003803"/>
    </source>
</evidence>